<dbReference type="GeneID" id="95781279"/>
<dbReference type="RefSeq" id="WP_129250078.1">
    <property type="nucleotide sequence ID" value="NZ_JABZEL010000009.1"/>
</dbReference>
<proteinExistence type="predicted"/>
<protein>
    <submittedName>
        <fullName evidence="1">Uncharacterized protein</fullName>
    </submittedName>
</protein>
<keyword evidence="2" id="KW-1185">Reference proteome</keyword>
<organism evidence="1 2">
    <name type="scientific">Streptomyces sioyaensis</name>
    <dbReference type="NCBI Taxonomy" id="67364"/>
    <lineage>
        <taxon>Bacteria</taxon>
        <taxon>Bacillati</taxon>
        <taxon>Actinomycetota</taxon>
        <taxon>Actinomycetes</taxon>
        <taxon>Kitasatosporales</taxon>
        <taxon>Streptomycetaceae</taxon>
        <taxon>Streptomyces</taxon>
    </lineage>
</organism>
<evidence type="ECO:0000313" key="2">
    <source>
        <dbReference type="Proteomes" id="UP000289482"/>
    </source>
</evidence>
<dbReference type="Proteomes" id="UP000289482">
    <property type="component" value="Unassembled WGS sequence"/>
</dbReference>
<sequence>MTSQNQTIQQQGTHQWVITLEKPGLASGSWYGVYTPPVGATRHDVFKVLKSGIEAENPELAGATVIFFALEPNTL</sequence>
<evidence type="ECO:0000313" key="1">
    <source>
        <dbReference type="EMBL" id="RXS62273.1"/>
    </source>
</evidence>
<name>A0A4Q1QYS0_9ACTN</name>
<reference evidence="1 2" key="1">
    <citation type="submission" date="2019-01" db="EMBL/GenBank/DDBJ databases">
        <title>Draft genome sequences of the type strain Streptomyces sioyaensis DSM 40032 and its novel strain, TM32, a thermotolerant antibiotics-producing actinobacterium.</title>
        <authorList>
            <person name="Nakaew N."/>
            <person name="Lumyong S."/>
            <person name="Sloan W.T."/>
            <person name="Sungthong R."/>
        </authorList>
    </citation>
    <scope>NUCLEOTIDE SEQUENCE [LARGE SCALE GENOMIC DNA]</scope>
    <source>
        <strain evidence="1 2">DSM 40032</strain>
    </source>
</reference>
<dbReference type="AlphaFoldDB" id="A0A4Q1QYS0"/>
<gene>
    <name evidence="1" type="ORF">EST54_25555</name>
</gene>
<comment type="caution">
    <text evidence="1">The sequence shown here is derived from an EMBL/GenBank/DDBJ whole genome shotgun (WGS) entry which is preliminary data.</text>
</comment>
<accession>A0A4Q1QYS0</accession>
<dbReference type="EMBL" id="SDIF01000095">
    <property type="protein sequence ID" value="RXS62273.1"/>
    <property type="molecule type" value="Genomic_DNA"/>
</dbReference>